<keyword evidence="2" id="KW-1185">Reference proteome</keyword>
<gene>
    <name evidence="1" type="ORF">Daesc_009713</name>
</gene>
<proteinExistence type="predicted"/>
<protein>
    <submittedName>
        <fullName evidence="1">Uncharacterized protein</fullName>
    </submittedName>
</protein>
<dbReference type="Proteomes" id="UP001369815">
    <property type="component" value="Unassembled WGS sequence"/>
</dbReference>
<reference evidence="1 2" key="1">
    <citation type="journal article" date="2024" name="Front Chem Biol">
        <title>Unveiling the potential of Daldinia eschscholtzii MFLUCC 19-0629 through bioactivity and bioinformatics studies for enhanced sustainable agriculture production.</title>
        <authorList>
            <person name="Brooks S."/>
            <person name="Weaver J.A."/>
            <person name="Klomchit A."/>
            <person name="Alharthi S.A."/>
            <person name="Onlamun T."/>
            <person name="Nurani R."/>
            <person name="Vong T.K."/>
            <person name="Alberti F."/>
            <person name="Greco C."/>
        </authorList>
    </citation>
    <scope>NUCLEOTIDE SEQUENCE [LARGE SCALE GENOMIC DNA]</scope>
    <source>
        <strain evidence="1">MFLUCC 19-0629</strain>
    </source>
</reference>
<dbReference type="EMBL" id="JBANMG010000009">
    <property type="protein sequence ID" value="KAK6949630.1"/>
    <property type="molecule type" value="Genomic_DNA"/>
</dbReference>
<accession>A0AAX6MAG0</accession>
<comment type="caution">
    <text evidence="1">The sequence shown here is derived from an EMBL/GenBank/DDBJ whole genome shotgun (WGS) entry which is preliminary data.</text>
</comment>
<dbReference type="AlphaFoldDB" id="A0AAX6MAG0"/>
<organism evidence="1 2">
    <name type="scientific">Daldinia eschscholtzii</name>
    <dbReference type="NCBI Taxonomy" id="292717"/>
    <lineage>
        <taxon>Eukaryota</taxon>
        <taxon>Fungi</taxon>
        <taxon>Dikarya</taxon>
        <taxon>Ascomycota</taxon>
        <taxon>Pezizomycotina</taxon>
        <taxon>Sordariomycetes</taxon>
        <taxon>Xylariomycetidae</taxon>
        <taxon>Xylariales</taxon>
        <taxon>Hypoxylaceae</taxon>
        <taxon>Daldinia</taxon>
    </lineage>
</organism>
<name>A0AAX6MAG0_9PEZI</name>
<sequence>MAAFVDTNLDVDFAFLLSTSFDDYTSLCAGQWRGIETDWQECDENSEDSSTMFRGTSSGYLDITHRYLCKQPDDSERRNAIALAIANGTVILDFSQNDSLTFNAYIKTMHQRPNVECMDASYRPEWIADGFEYEVGYLNTPSGPGPGGIAGVIASVSFDLLNKANDFSIHCSASYLSGSLSLENDTIIDPNKEWPCPSPYGSDLIPPEEYPTTLFRFDKAKRQLSLQQKWECDDHDKR</sequence>
<evidence type="ECO:0000313" key="2">
    <source>
        <dbReference type="Proteomes" id="UP001369815"/>
    </source>
</evidence>
<evidence type="ECO:0000313" key="1">
    <source>
        <dbReference type="EMBL" id="KAK6949630.1"/>
    </source>
</evidence>